<accession>A0ACB7TJ55</accession>
<dbReference type="Proteomes" id="UP000821845">
    <property type="component" value="Chromosome 1"/>
</dbReference>
<sequence>MQAHKPTEPSRIPTGSEAKGASRDHGDPLKVGEMSPVAHESGTEEHPGLRATGCAPFSEEHGASSERQEEPCGKAKRPAHDDCVTDGSEAVDAAEPRGDKEISKKAEHRSKGKYQRRREPRRRKDVCRRDAPVSQATSEGEELPGDVGAMSVTRDRLVDSEMLDQECESAGTQLSSGTHVYSEETSRSTSDLLKDAGTSCTSECGTCKDSHSAEVTDLLRASKYKIVLVAVVCAAFAAIALLVAQLVAKRRPEDAFFVPAVWIKDMNKHCNSADCLNAARFISASMDVWTNPCTDFYAFTCGHWRSFAPVANEEPEWAASASRNVSYIASLRSDYVAAANNSLLRVLHASARPDEQVTRMGQVYASCLAFFVDKPLDLTTAWQAANIFTNLWLEAKTFQDSLFLAVTHFLHFRLGSVLYVSYDGEVAEISPGTAILRHVKAGFRRAIVIRAVKRLLFNNRTNIRQRSGVPADTISDSGAFGKMVDGVVNLDDFVFNQTGTLPLSPVEIALNELDSSSWNWTEVLTGQSSVEKTTSPTKARVTNMGAVRAILHSLSSQDDMMVTKIYLMLVPLAKFFEMEERASVHRRVLMDDIRNELCVMAVETMFGNFYRRWIVTELAGSDAADTLRRILLERTLCPHAQSSANFLINDLSKNLSEMFATSDICLQVYPLINDSTPTVEANYGSDFVANALLFVVGGGNLTRPLLDFDAVSVDWSDREVAQRLVIPDFFYAHTEHAVLNYATMGYYLARIAFWAGSPWHETGNHSHGNTPSTAWDLSAYTSCLASYVKNVSGLEVTGNDPWWRGVVETRWAAEVSFRAAALRDADIARQRSLRQLFFLRFGQTFCAIPGNDEREAVANACRMSAMTLPAFAGAFKCPVAVGLLC</sequence>
<gene>
    <name evidence="1" type="ORF">HPB50_005903</name>
</gene>
<protein>
    <submittedName>
        <fullName evidence="1">Uncharacterized protein</fullName>
    </submittedName>
</protein>
<comment type="caution">
    <text evidence="1">The sequence shown here is derived from an EMBL/GenBank/DDBJ whole genome shotgun (WGS) entry which is preliminary data.</text>
</comment>
<evidence type="ECO:0000313" key="1">
    <source>
        <dbReference type="EMBL" id="KAH6944874.1"/>
    </source>
</evidence>
<dbReference type="EMBL" id="CM023481">
    <property type="protein sequence ID" value="KAH6944874.1"/>
    <property type="molecule type" value="Genomic_DNA"/>
</dbReference>
<proteinExistence type="predicted"/>
<reference evidence="1" key="1">
    <citation type="submission" date="2020-05" db="EMBL/GenBank/DDBJ databases">
        <title>Large-scale comparative analyses of tick genomes elucidate their genetic diversity and vector capacities.</title>
        <authorList>
            <person name="Jia N."/>
            <person name="Wang J."/>
            <person name="Shi W."/>
            <person name="Du L."/>
            <person name="Sun Y."/>
            <person name="Zhan W."/>
            <person name="Jiang J."/>
            <person name="Wang Q."/>
            <person name="Zhang B."/>
            <person name="Ji P."/>
            <person name="Sakyi L.B."/>
            <person name="Cui X."/>
            <person name="Yuan T."/>
            <person name="Jiang B."/>
            <person name="Yang W."/>
            <person name="Lam T.T.-Y."/>
            <person name="Chang Q."/>
            <person name="Ding S."/>
            <person name="Wang X."/>
            <person name="Zhu J."/>
            <person name="Ruan X."/>
            <person name="Zhao L."/>
            <person name="Wei J."/>
            <person name="Que T."/>
            <person name="Du C."/>
            <person name="Cheng J."/>
            <person name="Dai P."/>
            <person name="Han X."/>
            <person name="Huang E."/>
            <person name="Gao Y."/>
            <person name="Liu J."/>
            <person name="Shao H."/>
            <person name="Ye R."/>
            <person name="Li L."/>
            <person name="Wei W."/>
            <person name="Wang X."/>
            <person name="Wang C."/>
            <person name="Yang T."/>
            <person name="Huo Q."/>
            <person name="Li W."/>
            <person name="Guo W."/>
            <person name="Chen H."/>
            <person name="Zhou L."/>
            <person name="Ni X."/>
            <person name="Tian J."/>
            <person name="Zhou Y."/>
            <person name="Sheng Y."/>
            <person name="Liu T."/>
            <person name="Pan Y."/>
            <person name="Xia L."/>
            <person name="Li J."/>
            <person name="Zhao F."/>
            <person name="Cao W."/>
        </authorList>
    </citation>
    <scope>NUCLEOTIDE SEQUENCE</scope>
    <source>
        <strain evidence="1">Hyas-2018</strain>
    </source>
</reference>
<keyword evidence="2" id="KW-1185">Reference proteome</keyword>
<evidence type="ECO:0000313" key="2">
    <source>
        <dbReference type="Proteomes" id="UP000821845"/>
    </source>
</evidence>
<name>A0ACB7TJ55_HYAAI</name>
<organism evidence="1 2">
    <name type="scientific">Hyalomma asiaticum</name>
    <name type="common">Tick</name>
    <dbReference type="NCBI Taxonomy" id="266040"/>
    <lineage>
        <taxon>Eukaryota</taxon>
        <taxon>Metazoa</taxon>
        <taxon>Ecdysozoa</taxon>
        <taxon>Arthropoda</taxon>
        <taxon>Chelicerata</taxon>
        <taxon>Arachnida</taxon>
        <taxon>Acari</taxon>
        <taxon>Parasitiformes</taxon>
        <taxon>Ixodida</taxon>
        <taxon>Ixodoidea</taxon>
        <taxon>Ixodidae</taxon>
        <taxon>Hyalomminae</taxon>
        <taxon>Hyalomma</taxon>
    </lineage>
</organism>